<evidence type="ECO:0000256" key="5">
    <source>
        <dbReference type="SAM" id="Phobius"/>
    </source>
</evidence>
<evidence type="ECO:0000256" key="1">
    <source>
        <dbReference type="ARBA" id="ARBA00004370"/>
    </source>
</evidence>
<dbReference type="GO" id="GO:0016491">
    <property type="term" value="F:oxidoreductase activity"/>
    <property type="evidence" value="ECO:0007669"/>
    <property type="project" value="InterPro"/>
</dbReference>
<reference evidence="7" key="1">
    <citation type="submission" date="2018-05" db="EMBL/GenBank/DDBJ databases">
        <authorList>
            <person name="Lanie J.A."/>
            <person name="Ng W.-L."/>
            <person name="Kazmierczak K.M."/>
            <person name="Andrzejewski T.M."/>
            <person name="Davidsen T.M."/>
            <person name="Wayne K.J."/>
            <person name="Tettelin H."/>
            <person name="Glass J.I."/>
            <person name="Rusch D."/>
            <person name="Podicherti R."/>
            <person name="Tsui H.-C.T."/>
            <person name="Winkler M.E."/>
        </authorList>
    </citation>
    <scope>NUCLEOTIDE SEQUENCE</scope>
</reference>
<evidence type="ECO:0000259" key="6">
    <source>
        <dbReference type="Pfam" id="PF04116"/>
    </source>
</evidence>
<accession>A0A382TRE4</accession>
<dbReference type="GO" id="GO:0005506">
    <property type="term" value="F:iron ion binding"/>
    <property type="evidence" value="ECO:0007669"/>
    <property type="project" value="InterPro"/>
</dbReference>
<dbReference type="PANTHER" id="PTHR11863">
    <property type="entry name" value="STEROL DESATURASE"/>
    <property type="match status" value="1"/>
</dbReference>
<organism evidence="7">
    <name type="scientific">marine metagenome</name>
    <dbReference type="NCBI Taxonomy" id="408172"/>
    <lineage>
        <taxon>unclassified sequences</taxon>
        <taxon>metagenomes</taxon>
        <taxon>ecological metagenomes</taxon>
    </lineage>
</organism>
<dbReference type="Pfam" id="PF04116">
    <property type="entry name" value="FA_hydroxylase"/>
    <property type="match status" value="1"/>
</dbReference>
<dbReference type="InterPro" id="IPR050307">
    <property type="entry name" value="Sterol_Desaturase_Related"/>
</dbReference>
<keyword evidence="4 5" id="KW-0472">Membrane</keyword>
<feature type="domain" description="Fatty acid hydroxylase" evidence="6">
    <location>
        <begin position="19"/>
        <end position="149"/>
    </location>
</feature>
<evidence type="ECO:0000256" key="3">
    <source>
        <dbReference type="ARBA" id="ARBA00022989"/>
    </source>
</evidence>
<feature type="transmembrane region" description="Helical" evidence="5">
    <location>
        <begin position="12"/>
        <end position="31"/>
    </location>
</feature>
<keyword evidence="2 5" id="KW-0812">Transmembrane</keyword>
<feature type="non-terminal residue" evidence="7">
    <location>
        <position position="1"/>
    </location>
</feature>
<evidence type="ECO:0000256" key="4">
    <source>
        <dbReference type="ARBA" id="ARBA00023136"/>
    </source>
</evidence>
<dbReference type="GO" id="GO:0016020">
    <property type="term" value="C:membrane"/>
    <property type="evidence" value="ECO:0007669"/>
    <property type="project" value="UniProtKB-SubCell"/>
</dbReference>
<proteinExistence type="predicted"/>
<dbReference type="EMBL" id="UINC01138606">
    <property type="protein sequence ID" value="SVD24654.1"/>
    <property type="molecule type" value="Genomic_DNA"/>
</dbReference>
<dbReference type="InterPro" id="IPR006694">
    <property type="entry name" value="Fatty_acid_hydroxylase"/>
</dbReference>
<name>A0A382TRE4_9ZZZZ</name>
<feature type="transmembrane region" description="Helical" evidence="5">
    <location>
        <begin position="69"/>
        <end position="92"/>
    </location>
</feature>
<evidence type="ECO:0000256" key="2">
    <source>
        <dbReference type="ARBA" id="ARBA00022692"/>
    </source>
</evidence>
<comment type="subcellular location">
    <subcellularLocation>
        <location evidence="1">Membrane</location>
    </subcellularLocation>
</comment>
<keyword evidence="3 5" id="KW-1133">Transmembrane helix</keyword>
<sequence>YIPFLEFRQHPLLFVFLLLLIPLIHDTHFYFGHRLLHWKPLYKLVHYIHHKNINVGPWSGLSMHPIEHVIYFSGVLLYWIIPIHPLHGLLYMQYVALAPAHSHVGFDKMIVGKKLQIPNTGDYFHYLHHRYFECNYGGGAVPLDSWFGTFHDSSNESHHAMRVKRRHLHG</sequence>
<dbReference type="GO" id="GO:0008610">
    <property type="term" value="P:lipid biosynthetic process"/>
    <property type="evidence" value="ECO:0007669"/>
    <property type="project" value="InterPro"/>
</dbReference>
<evidence type="ECO:0000313" key="7">
    <source>
        <dbReference type="EMBL" id="SVD24654.1"/>
    </source>
</evidence>
<protein>
    <recommendedName>
        <fullName evidence="6">Fatty acid hydroxylase domain-containing protein</fullName>
    </recommendedName>
</protein>
<dbReference type="AlphaFoldDB" id="A0A382TRE4"/>
<gene>
    <name evidence="7" type="ORF">METZ01_LOCUS377508</name>
</gene>